<feature type="compositionally biased region" description="Basic and acidic residues" evidence="1">
    <location>
        <begin position="76"/>
        <end position="85"/>
    </location>
</feature>
<comment type="caution">
    <text evidence="3">The sequence shown here is derived from an EMBL/GenBank/DDBJ whole genome shotgun (WGS) entry which is preliminary data.</text>
</comment>
<gene>
    <name evidence="3" type="ORF">RFI_13763</name>
</gene>
<evidence type="ECO:0000256" key="1">
    <source>
        <dbReference type="SAM" id="MobiDB-lite"/>
    </source>
</evidence>
<protein>
    <submittedName>
        <fullName evidence="3">Uncharacterized protein</fullName>
    </submittedName>
</protein>
<evidence type="ECO:0000313" key="3">
    <source>
        <dbReference type="EMBL" id="ETO23420.1"/>
    </source>
</evidence>
<sequence>MLHIVVYAYCLTVLWAHASMSKKKNNNFRNTNNDNANISLFEIFGETKIVPFVSQLLYIYVYVHLKKRVGKKVEWDGKEEKSKKEMKLKKYKTNNEPQKKKK</sequence>
<accession>X6NAW9</accession>
<organism evidence="3 4">
    <name type="scientific">Reticulomyxa filosa</name>
    <dbReference type="NCBI Taxonomy" id="46433"/>
    <lineage>
        <taxon>Eukaryota</taxon>
        <taxon>Sar</taxon>
        <taxon>Rhizaria</taxon>
        <taxon>Retaria</taxon>
        <taxon>Foraminifera</taxon>
        <taxon>Monothalamids</taxon>
        <taxon>Reticulomyxidae</taxon>
        <taxon>Reticulomyxa</taxon>
    </lineage>
</organism>
<reference evidence="3 4" key="1">
    <citation type="journal article" date="2013" name="Curr. Biol.">
        <title>The Genome of the Foraminiferan Reticulomyxa filosa.</title>
        <authorList>
            <person name="Glockner G."/>
            <person name="Hulsmann N."/>
            <person name="Schleicher M."/>
            <person name="Noegel A.A."/>
            <person name="Eichinger L."/>
            <person name="Gallinger C."/>
            <person name="Pawlowski J."/>
            <person name="Sierra R."/>
            <person name="Euteneuer U."/>
            <person name="Pillet L."/>
            <person name="Moustafa A."/>
            <person name="Platzer M."/>
            <person name="Groth M."/>
            <person name="Szafranski K."/>
            <person name="Schliwa M."/>
        </authorList>
    </citation>
    <scope>NUCLEOTIDE SEQUENCE [LARGE SCALE GENOMIC DNA]</scope>
</reference>
<dbReference type="EMBL" id="ASPP01009953">
    <property type="protein sequence ID" value="ETO23420.1"/>
    <property type="molecule type" value="Genomic_DNA"/>
</dbReference>
<dbReference type="Proteomes" id="UP000023152">
    <property type="component" value="Unassembled WGS sequence"/>
</dbReference>
<dbReference type="AlphaFoldDB" id="X6NAW9"/>
<feature type="signal peptide" evidence="2">
    <location>
        <begin position="1"/>
        <end position="16"/>
    </location>
</feature>
<evidence type="ECO:0000313" key="4">
    <source>
        <dbReference type="Proteomes" id="UP000023152"/>
    </source>
</evidence>
<keyword evidence="2" id="KW-0732">Signal</keyword>
<evidence type="ECO:0000256" key="2">
    <source>
        <dbReference type="SAM" id="SignalP"/>
    </source>
</evidence>
<name>X6NAW9_RETFI</name>
<feature type="region of interest" description="Disordered" evidence="1">
    <location>
        <begin position="76"/>
        <end position="102"/>
    </location>
</feature>
<proteinExistence type="predicted"/>
<keyword evidence="4" id="KW-1185">Reference proteome</keyword>
<feature type="chain" id="PRO_5004975782" evidence="2">
    <location>
        <begin position="17"/>
        <end position="102"/>
    </location>
</feature>